<organism evidence="1 2">
    <name type="scientific">Shewanella baltica (strain OS155 / ATCC BAA-1091)</name>
    <dbReference type="NCBI Taxonomy" id="325240"/>
    <lineage>
        <taxon>Bacteria</taxon>
        <taxon>Pseudomonadati</taxon>
        <taxon>Pseudomonadota</taxon>
        <taxon>Gammaproteobacteria</taxon>
        <taxon>Alteromonadales</taxon>
        <taxon>Shewanellaceae</taxon>
        <taxon>Shewanella</taxon>
    </lineage>
</organism>
<dbReference type="SUPFAM" id="SSF63829">
    <property type="entry name" value="Calcium-dependent phosphotriesterase"/>
    <property type="match status" value="1"/>
</dbReference>
<proteinExistence type="predicted"/>
<dbReference type="RefSeq" id="WP_011848217.1">
    <property type="nucleotide sequence ID" value="NC_009052.1"/>
</dbReference>
<dbReference type="EMBL" id="CP000563">
    <property type="protein sequence ID" value="ABN63723.1"/>
    <property type="molecule type" value="Genomic_DNA"/>
</dbReference>
<dbReference type="OrthoDB" id="6397022at2"/>
<dbReference type="InterPro" id="IPR015943">
    <property type="entry name" value="WD40/YVTN_repeat-like_dom_sf"/>
</dbReference>
<dbReference type="Proteomes" id="UP000001557">
    <property type="component" value="Chromosome"/>
</dbReference>
<name>A3DAG0_SHEB5</name>
<evidence type="ECO:0000313" key="2">
    <source>
        <dbReference type="Proteomes" id="UP000001557"/>
    </source>
</evidence>
<protein>
    <submittedName>
        <fullName evidence="1">Uncharacterized protein</fullName>
    </submittedName>
</protein>
<evidence type="ECO:0000313" key="1">
    <source>
        <dbReference type="EMBL" id="ABN63723.1"/>
    </source>
</evidence>
<reference evidence="1 2" key="1">
    <citation type="submission" date="2007-02" db="EMBL/GenBank/DDBJ databases">
        <title>Complete sequence of chromosome of Shewanella baltica OS155.</title>
        <authorList>
            <consortium name="US DOE Joint Genome Institute"/>
            <person name="Copeland A."/>
            <person name="Lucas S."/>
            <person name="Lapidus A."/>
            <person name="Barry K."/>
            <person name="Detter J.C."/>
            <person name="Glavina del Rio T."/>
            <person name="Hammon N."/>
            <person name="Israni S."/>
            <person name="Dalin E."/>
            <person name="Tice H."/>
            <person name="Pitluck S."/>
            <person name="Sims D.R."/>
            <person name="Brettin T."/>
            <person name="Bruce D."/>
            <person name="Han C."/>
            <person name="Tapia R."/>
            <person name="Brainard J."/>
            <person name="Schmutz J."/>
            <person name="Larimer F."/>
            <person name="Land M."/>
            <person name="Hauser L."/>
            <person name="Kyrpides N."/>
            <person name="Mikhailova N."/>
            <person name="Brettar I."/>
            <person name="Klappenbach J."/>
            <person name="Konstantinidis K."/>
            <person name="Rodrigues J."/>
            <person name="Tiedje J."/>
            <person name="Richardson P."/>
        </authorList>
    </citation>
    <scope>NUCLEOTIDE SEQUENCE [LARGE SCALE GENOMIC DNA]</scope>
    <source>
        <strain evidence="2">OS155 / ATCC BAA-1091</strain>
    </source>
</reference>
<keyword evidence="2" id="KW-1185">Reference proteome</keyword>
<sequence>MSNNYVYASYQGSQQGVTVRDLGLDQLSFINTGFDINGIAAGADNDFYVTAANNIYHYKTDGTLISQMTFPDSGVIYTSLTVRGNLLFAAYKGSQVGVTLRDLNLNQISFFATPFVSSGIATNSSQDVYLTSGNHIYRYKTNGTQLQVMTFPDSSINYTDVSVLEDRVYASYKGSQLGFTVRDLNLNQLSSCNTGFDISSIAAGASHNVYLTSHNHIYNYSTNGNLLADMNFPDTGINYTSASVVFISLT</sequence>
<accession>A3DAG0</accession>
<gene>
    <name evidence="1" type="ordered locus">Sbal_4258</name>
</gene>
<dbReference type="Gene3D" id="2.130.10.10">
    <property type="entry name" value="YVTN repeat-like/Quinoprotein amine dehydrogenase"/>
    <property type="match status" value="1"/>
</dbReference>
<dbReference type="AlphaFoldDB" id="A3DAG0"/>
<dbReference type="KEGG" id="sbl:Sbal_4258"/>
<dbReference type="HOGENOM" id="CLU_1110797_0_0_6"/>